<dbReference type="Gene3D" id="2.130.10.10">
    <property type="entry name" value="YVTN repeat-like/Quinoprotein amine dehydrogenase"/>
    <property type="match status" value="1"/>
</dbReference>
<protein>
    <recommendedName>
        <fullName evidence="5 6">Elongator complex protein 1</fullName>
    </recommendedName>
</protein>
<feature type="region of interest" description="Disordered" evidence="7">
    <location>
        <begin position="1188"/>
        <end position="1214"/>
    </location>
</feature>
<feature type="domain" description="ELP1 alpha-solenoid" evidence="11">
    <location>
        <begin position="707"/>
        <end position="923"/>
    </location>
</feature>
<evidence type="ECO:0000256" key="1">
    <source>
        <dbReference type="ARBA" id="ARBA00005043"/>
    </source>
</evidence>
<keyword evidence="3 6" id="KW-0963">Cytoplasm</keyword>
<dbReference type="InterPro" id="IPR056166">
    <property type="entry name" value="TPR_ELP1"/>
</dbReference>
<dbReference type="EMBL" id="GEVI01019347">
    <property type="protein sequence ID" value="JAU12973.1"/>
    <property type="molecule type" value="Transcribed_RNA"/>
</dbReference>
<dbReference type="PIRSF" id="PIRSF017233">
    <property type="entry name" value="IKAP"/>
    <property type="match status" value="1"/>
</dbReference>
<evidence type="ECO:0000256" key="3">
    <source>
        <dbReference type="ARBA" id="ARBA00022490"/>
    </source>
</evidence>
<feature type="compositionally biased region" description="Basic residues" evidence="7">
    <location>
        <begin position="1200"/>
        <end position="1209"/>
    </location>
</feature>
<evidence type="ECO:0000256" key="6">
    <source>
        <dbReference type="PIRNR" id="PIRNR017233"/>
    </source>
</evidence>
<dbReference type="UniPathway" id="UPA00988"/>
<accession>A0A1J3D5K6</accession>
<dbReference type="PANTHER" id="PTHR12747:SF0">
    <property type="entry name" value="ELONGATOR COMPLEX PROTEIN 1"/>
    <property type="match status" value="1"/>
</dbReference>
<comment type="function">
    <text evidence="6">Component of the elongator complex which is required for multiple tRNA modifications, including mcm5U (5-methoxycarbonylmethyl uridine), mcm5s2U (5-methoxycarbonylmethyl-2-thiouridine), and ncm5U (5-carbamoylmethyl uridine). The elongator complex catalyzes formation of carboxymethyluridine in the wobble base at position 34 in tRNAs.</text>
</comment>
<proteinExistence type="inferred from homology"/>
<dbReference type="GO" id="GO:0002926">
    <property type="term" value="P:tRNA wobble base 5-methoxycarbonylmethyl-2-thiouridinylation"/>
    <property type="evidence" value="ECO:0007669"/>
    <property type="project" value="TreeGrafter"/>
</dbReference>
<dbReference type="GO" id="GO:0005634">
    <property type="term" value="C:nucleus"/>
    <property type="evidence" value="ECO:0007669"/>
    <property type="project" value="UniProtKB-SubCell"/>
</dbReference>
<evidence type="ECO:0000259" key="12">
    <source>
        <dbReference type="Pfam" id="PF23936"/>
    </source>
</evidence>
<dbReference type="InterPro" id="IPR056165">
    <property type="entry name" value="Beta-prop_ELP1_2nd"/>
</dbReference>
<dbReference type="InterPro" id="IPR056164">
    <property type="entry name" value="Beta-prop_ELP1_1st"/>
</dbReference>
<dbReference type="GO" id="GO:0033588">
    <property type="term" value="C:elongator holoenzyme complex"/>
    <property type="evidence" value="ECO:0007669"/>
    <property type="project" value="InterPro"/>
</dbReference>
<dbReference type="Pfam" id="PF23797">
    <property type="entry name" value="Beta-prop_ELP1_2nd"/>
    <property type="match status" value="1"/>
</dbReference>
<feature type="domain" description="ELP1 first N-terminal beta-propeller" evidence="8">
    <location>
        <begin position="171"/>
        <end position="332"/>
    </location>
</feature>
<dbReference type="GO" id="GO:0000049">
    <property type="term" value="F:tRNA binding"/>
    <property type="evidence" value="ECO:0007669"/>
    <property type="project" value="TreeGrafter"/>
</dbReference>
<evidence type="ECO:0000259" key="9">
    <source>
        <dbReference type="Pfam" id="PF23797"/>
    </source>
</evidence>
<dbReference type="PANTHER" id="PTHR12747">
    <property type="entry name" value="ELONGATOR COMPLEX PROTEIN 1"/>
    <property type="match status" value="1"/>
</dbReference>
<dbReference type="Pfam" id="PF04762">
    <property type="entry name" value="Beta-prop_ELP1_1st"/>
    <property type="match status" value="1"/>
</dbReference>
<evidence type="ECO:0000256" key="5">
    <source>
        <dbReference type="ARBA" id="ARBA00029535"/>
    </source>
</evidence>
<evidence type="ECO:0000313" key="13">
    <source>
        <dbReference type="EMBL" id="JAU12973.1"/>
    </source>
</evidence>
<gene>
    <name evidence="13" type="ORF">GA_TR10312_c0_g1_i1_g.33868</name>
</gene>
<organism evidence="13">
    <name type="scientific">Noccaea caerulescens</name>
    <name type="common">Alpine penny-cress</name>
    <name type="synonym">Thlaspi caerulescens</name>
    <dbReference type="NCBI Taxonomy" id="107243"/>
    <lineage>
        <taxon>Eukaryota</taxon>
        <taxon>Viridiplantae</taxon>
        <taxon>Streptophyta</taxon>
        <taxon>Embryophyta</taxon>
        <taxon>Tracheophyta</taxon>
        <taxon>Spermatophyta</taxon>
        <taxon>Magnoliopsida</taxon>
        <taxon>eudicotyledons</taxon>
        <taxon>Gunneridae</taxon>
        <taxon>Pentapetalae</taxon>
        <taxon>rosids</taxon>
        <taxon>malvids</taxon>
        <taxon>Brassicales</taxon>
        <taxon>Brassicaceae</taxon>
        <taxon>Coluteocarpeae</taxon>
        <taxon>Noccaea</taxon>
    </lineage>
</organism>
<comment type="similarity">
    <text evidence="2 6">Belongs to the ELP1/IKA1 family.</text>
</comment>
<evidence type="ECO:0000259" key="8">
    <source>
        <dbReference type="Pfam" id="PF04762"/>
    </source>
</evidence>
<dbReference type="InterPro" id="IPR006849">
    <property type="entry name" value="Elp1"/>
</dbReference>
<dbReference type="Gene3D" id="1.25.40.470">
    <property type="match status" value="1"/>
</dbReference>
<reference evidence="13" key="1">
    <citation type="submission" date="2016-07" db="EMBL/GenBank/DDBJ databases">
        <title>De novo transcriptome assembly of four accessions of the metal hyperaccumulator plant Noccaea caerulescens.</title>
        <authorList>
            <person name="Blande D."/>
            <person name="Halimaa P."/>
            <person name="Tervahauta A.I."/>
            <person name="Aarts M.G."/>
            <person name="Karenlampi S.O."/>
        </authorList>
    </citation>
    <scope>NUCLEOTIDE SEQUENCE</scope>
</reference>
<dbReference type="SUPFAM" id="SSF69322">
    <property type="entry name" value="Tricorn protease domain 2"/>
    <property type="match status" value="1"/>
</dbReference>
<dbReference type="Pfam" id="PF23936">
    <property type="entry name" value="HB_ELP1"/>
    <property type="match status" value="1"/>
</dbReference>
<evidence type="ECO:0000259" key="11">
    <source>
        <dbReference type="Pfam" id="PF23925"/>
    </source>
</evidence>
<evidence type="ECO:0000256" key="4">
    <source>
        <dbReference type="ARBA" id="ARBA00022694"/>
    </source>
</evidence>
<evidence type="ECO:0000259" key="10">
    <source>
        <dbReference type="Pfam" id="PF23878"/>
    </source>
</evidence>
<evidence type="ECO:0000256" key="7">
    <source>
        <dbReference type="SAM" id="MobiDB-lite"/>
    </source>
</evidence>
<dbReference type="Pfam" id="PF23925">
    <property type="entry name" value="A-sol_ELP1"/>
    <property type="match status" value="1"/>
</dbReference>
<comment type="subcellular location">
    <subcellularLocation>
        <location evidence="6">Cytoplasm</location>
    </subcellularLocation>
    <subcellularLocation>
        <location evidence="6">Nucleus</location>
    </subcellularLocation>
</comment>
<name>A0A1J3D5K6_NOCCA</name>
<sequence length="1318" mass="146089">MKNLKLFAEVSQNIQLHSTQEVVRFAAYDIDQSRLFFGSSTNFVYALHLSSFQNGRACAKSDLPVEVYNIDLEAGDFITAFDYLAEKESLLIGTSLGLLLLHNVESNVTELVGNIEGGVKCVSPSPTGDLLGLITGFGQLLVMTYDWVLMYERPLAEVPEGAYVSEADDVSVNRGGISISWRGDGKYFATMAEVYESGCMYKKIKIWESDSGALQSTSETKDFMKGILEWMPSGAKIAAVYKRKSDDGCPSIAFFERNGLERSSLRIGEPGDANVSFETLKWNSASDLLAGVVSCNTHDAIRVWFFSNNHWYLKHEIRYPREAGVMVMWDPTKPLQLVCWTLAGQVTICNFMWVTAVMEDSTAFVVDNSKILVTPLSLSLMPPPMYLFSLSFSSAVRDIAYYSRNSKNCLAVFLSDGNLSIVELPAPNTWEDLEGRDFNVEISGCKTALGSLVHLLWLDVHSLLCVSAFGSSQNKCLSSGSYETKLHGSYSQEVEVVCYEDHVTDQVTCSGFEASVTFQTLLESPVMALACNPSKRNSAFVEFEGGKVLGYASKSGIMDDRNSNDSVCFPSTCPCVRVAQVDAGGVLKPLICGLDDMGKLYINGKSLCNNCSSFSFYSELNNEVVTHLIILTKQDFLFIVDTKDVLQGEVALGNVHFVIDGRRRDEENMSFVNIWERGAKVVGVLNGDEAAVILQTMRGNLECIYPRKLVLSSITNSLAQQRFKDALNLVRRHRINFNVIVDLYGWQAFLQSAAEFVKQVNNLNHVTEFVCAIKNEDVTETLYKKFSFSKKGDKVLQAKDCCDNKVSSVLQAIRKALEEQIPESPSRELCILTTLARSDPPAIEESLLRIKSVREMELLNSSDDSRKKSCPSAEEALKHLLWLLDSEAVFEAALGLYDLNLAAIVALNSQRDPKEFLPYLQELEKMPEALMHFNIDIKLQRFDSALNNIVSAGDGYFPDSMNLMKKNPQLFPLGVQLITDSEKKQAVLEAWADHLTDEKRFEDAATTYLCCSRLEKASKAYRECGDWSGVLRVGALMKLGKDEILKLAYELCEEVNALGKPGEAAKIALEYCRDISGGISLLINAREWEEALRVAFMHTAEGVISVKSSALECASSLVSEFKESIEKVGKYLTRYLAVRQRRLLLAAKLKSEERSVIDVDDDTASEASSNLSGMSAYTLGTRRGSAASVSSSTATSKARDLRRQRKSGKIRAGSAGEEMALVDHLKGMRMTEGGKRELKSLLICLVTLGENESAQKLQMTAENFQVAQVAAVELADDTVSSESVDEDFYSFERYVKKTRSAARDSDAFSWMLKVFISP</sequence>
<feature type="domain" description="ELP1 TPR" evidence="10">
    <location>
        <begin position="932"/>
        <end position="1093"/>
    </location>
</feature>
<dbReference type="InterPro" id="IPR056169">
    <property type="entry name" value="HB_ELP1"/>
</dbReference>
<keyword evidence="6" id="KW-0539">Nucleus</keyword>
<dbReference type="InterPro" id="IPR056167">
    <property type="entry name" value="A-sol_ELP1"/>
</dbReference>
<keyword evidence="4" id="KW-0819">tRNA processing</keyword>
<comment type="pathway">
    <text evidence="1">tRNA modification; 5-methoxycarbonylmethyl-2-thiouridine-tRNA biosynthesis.</text>
</comment>
<feature type="domain" description="ELP1 N-terminal second beta-propeller" evidence="9">
    <location>
        <begin position="365"/>
        <end position="682"/>
    </location>
</feature>
<dbReference type="InterPro" id="IPR015943">
    <property type="entry name" value="WD40/YVTN_repeat-like_dom_sf"/>
</dbReference>
<dbReference type="GO" id="GO:0005829">
    <property type="term" value="C:cytosol"/>
    <property type="evidence" value="ECO:0007669"/>
    <property type="project" value="TreeGrafter"/>
</dbReference>
<feature type="domain" description="ELP1 three-helical bundle" evidence="12">
    <location>
        <begin position="1106"/>
        <end position="1262"/>
    </location>
</feature>
<evidence type="ECO:0000256" key="2">
    <source>
        <dbReference type="ARBA" id="ARBA00006086"/>
    </source>
</evidence>
<dbReference type="Pfam" id="PF23878">
    <property type="entry name" value="TPR_ELP1"/>
    <property type="match status" value="1"/>
</dbReference>